<feature type="transmembrane region" description="Helical" evidence="7">
    <location>
        <begin position="184"/>
        <end position="201"/>
    </location>
</feature>
<evidence type="ECO:0000256" key="1">
    <source>
        <dbReference type="ARBA" id="ARBA00004141"/>
    </source>
</evidence>
<evidence type="ECO:0000256" key="6">
    <source>
        <dbReference type="ARBA" id="ARBA00023136"/>
    </source>
</evidence>
<comment type="subcellular location">
    <subcellularLocation>
        <location evidence="1">Membrane</location>
        <topology evidence="1">Multi-pass membrane protein</topology>
    </subcellularLocation>
</comment>
<feature type="transmembrane region" description="Helical" evidence="7">
    <location>
        <begin position="237"/>
        <end position="256"/>
    </location>
</feature>
<feature type="transmembrane region" description="Helical" evidence="7">
    <location>
        <begin position="112"/>
        <end position="132"/>
    </location>
</feature>
<evidence type="ECO:0000256" key="2">
    <source>
        <dbReference type="ARBA" id="ARBA00005551"/>
    </source>
</evidence>
<evidence type="ECO:0000256" key="7">
    <source>
        <dbReference type="SAM" id="Phobius"/>
    </source>
</evidence>
<sequence>MLGGIVLANFFVGLISREIINSFAYFGIVLLMFALGLEIQFDQLISLKKFIVLGGLLQLVGSIIVTLLISLLFGFSFLQSFLIGIAFSSSSTSLVAKVIQERGEEGSFLGELAMGILMFQDLAFIPFVIIFSSITTNTLSVGEISWRIFVDMLSSSVILWVVYYLGHRMAPYVFNKVAKTSRELLNLFIILSIFVIAYVSTILKIPVLISMFVAGILVSQTLEHYHIFSQIRPLRDLLSVIFFIFIGTNIKIAMVAPFIPKILLFAGAIMFAKALIILIIFLFLKFHSKLSLYLSLFLFQIDEDAFILMSLAYANKLFTQEEYLFTISTVMLSLLLTPFLIGKKEAIHRGLRSMVSRYLPFLHHYINHHLDRGQSVIEALEIKNHVVLCGYGRIGSLVGRALMLADIPFIAIDYNFQIVERAKQEGVNIIYGDPTDIDILDYAETENAMALVTALPDRFSQEAIVLHAKKLNKDIIIMSRAHRRRDHKRMRDLGVKVVIQPEFEASLSIIKKLLLLKHVPREEILQKIKYFKLEQEGS</sequence>
<gene>
    <name evidence="9" type="ORF">COY90_01380</name>
</gene>
<dbReference type="GO" id="GO:0015297">
    <property type="term" value="F:antiporter activity"/>
    <property type="evidence" value="ECO:0007669"/>
    <property type="project" value="InterPro"/>
</dbReference>
<keyword evidence="5 7" id="KW-1133">Transmembrane helix</keyword>
<feature type="transmembrane region" description="Helical" evidence="7">
    <location>
        <begin position="323"/>
        <end position="342"/>
    </location>
</feature>
<feature type="transmembrane region" description="Helical" evidence="7">
    <location>
        <begin position="81"/>
        <end position="100"/>
    </location>
</feature>
<dbReference type="GO" id="GO:0006813">
    <property type="term" value="P:potassium ion transport"/>
    <property type="evidence" value="ECO:0007669"/>
    <property type="project" value="InterPro"/>
</dbReference>
<keyword evidence="3" id="KW-0813">Transport</keyword>
<dbReference type="Pfam" id="PF02254">
    <property type="entry name" value="TrkA_N"/>
    <property type="match status" value="1"/>
</dbReference>
<dbReference type="PANTHER" id="PTHR42751">
    <property type="entry name" value="SODIUM/HYDROGEN EXCHANGER FAMILY/TRKA DOMAIN PROTEIN"/>
    <property type="match status" value="1"/>
</dbReference>
<evidence type="ECO:0000313" key="9">
    <source>
        <dbReference type="EMBL" id="PIY69292.1"/>
    </source>
</evidence>
<feature type="transmembrane region" description="Helical" evidence="7">
    <location>
        <begin position="144"/>
        <end position="163"/>
    </location>
</feature>
<dbReference type="AlphaFoldDB" id="A0A2M7QEV5"/>
<name>A0A2M7QEV5_9BACT</name>
<dbReference type="Gene3D" id="1.20.1530.20">
    <property type="match status" value="1"/>
</dbReference>
<dbReference type="Pfam" id="PF00999">
    <property type="entry name" value="Na_H_Exchanger"/>
    <property type="match status" value="1"/>
</dbReference>
<comment type="caution">
    <text evidence="9">The sequence shown here is derived from an EMBL/GenBank/DDBJ whole genome shotgun (WGS) entry which is preliminary data.</text>
</comment>
<organism evidence="9 10">
    <name type="scientific">Candidatus Roizmanbacteria bacterium CG_4_10_14_0_8_um_filter_39_9</name>
    <dbReference type="NCBI Taxonomy" id="1974829"/>
    <lineage>
        <taxon>Bacteria</taxon>
        <taxon>Candidatus Roizmaniibacteriota</taxon>
    </lineage>
</organism>
<evidence type="ECO:0000256" key="5">
    <source>
        <dbReference type="ARBA" id="ARBA00022989"/>
    </source>
</evidence>
<feature type="domain" description="RCK N-terminal" evidence="8">
    <location>
        <begin position="383"/>
        <end position="499"/>
    </location>
</feature>
<dbReference type="GO" id="GO:1902600">
    <property type="term" value="P:proton transmembrane transport"/>
    <property type="evidence" value="ECO:0007669"/>
    <property type="project" value="InterPro"/>
</dbReference>
<dbReference type="EMBL" id="PFLF01000036">
    <property type="protein sequence ID" value="PIY69292.1"/>
    <property type="molecule type" value="Genomic_DNA"/>
</dbReference>
<dbReference type="PROSITE" id="PS51201">
    <property type="entry name" value="RCK_N"/>
    <property type="match status" value="1"/>
</dbReference>
<evidence type="ECO:0000256" key="3">
    <source>
        <dbReference type="ARBA" id="ARBA00022448"/>
    </source>
</evidence>
<protein>
    <recommendedName>
        <fullName evidence="8">RCK N-terminal domain-containing protein</fullName>
    </recommendedName>
</protein>
<dbReference type="PANTHER" id="PTHR42751:SF6">
    <property type="entry name" value="CONSERVED INTEGRAL MEMBRANE TRANSPORT PROTEIN-RELATED"/>
    <property type="match status" value="1"/>
</dbReference>
<feature type="transmembrane region" description="Helical" evidence="7">
    <location>
        <begin position="262"/>
        <end position="284"/>
    </location>
</feature>
<evidence type="ECO:0000259" key="8">
    <source>
        <dbReference type="PROSITE" id="PS51201"/>
    </source>
</evidence>
<comment type="similarity">
    <text evidence="2">Belongs to the monovalent cation:proton antiporter 2 (CPA2) transporter (TC 2.A.37) family.</text>
</comment>
<feature type="transmembrane region" description="Helical" evidence="7">
    <location>
        <begin position="20"/>
        <end position="39"/>
    </location>
</feature>
<evidence type="ECO:0000256" key="4">
    <source>
        <dbReference type="ARBA" id="ARBA00022692"/>
    </source>
</evidence>
<evidence type="ECO:0000313" key="10">
    <source>
        <dbReference type="Proteomes" id="UP000230108"/>
    </source>
</evidence>
<proteinExistence type="inferred from homology"/>
<accession>A0A2M7QEV5</accession>
<feature type="transmembrane region" description="Helical" evidence="7">
    <location>
        <begin position="51"/>
        <end position="75"/>
    </location>
</feature>
<reference evidence="10" key="1">
    <citation type="submission" date="2017-09" db="EMBL/GenBank/DDBJ databases">
        <title>Depth-based differentiation of microbial function through sediment-hosted aquifers and enrichment of novel symbionts in the deep terrestrial subsurface.</title>
        <authorList>
            <person name="Probst A.J."/>
            <person name="Ladd B."/>
            <person name="Jarett J.K."/>
            <person name="Geller-Mcgrath D.E."/>
            <person name="Sieber C.M.K."/>
            <person name="Emerson J.B."/>
            <person name="Anantharaman K."/>
            <person name="Thomas B.C."/>
            <person name="Malmstrom R."/>
            <person name="Stieglmeier M."/>
            <person name="Klingl A."/>
            <person name="Woyke T."/>
            <person name="Ryan C.M."/>
            <person name="Banfield J.F."/>
        </authorList>
    </citation>
    <scope>NUCLEOTIDE SEQUENCE [LARGE SCALE GENOMIC DNA]</scope>
</reference>
<dbReference type="InterPro" id="IPR003148">
    <property type="entry name" value="RCK_N"/>
</dbReference>
<keyword evidence="4 7" id="KW-0812">Transmembrane</keyword>
<dbReference type="Gene3D" id="3.40.50.720">
    <property type="entry name" value="NAD(P)-binding Rossmann-like Domain"/>
    <property type="match status" value="1"/>
</dbReference>
<keyword evidence="6 7" id="KW-0472">Membrane</keyword>
<dbReference type="InterPro" id="IPR006153">
    <property type="entry name" value="Cation/H_exchanger_TM"/>
</dbReference>
<dbReference type="InterPro" id="IPR038770">
    <property type="entry name" value="Na+/solute_symporter_sf"/>
</dbReference>
<dbReference type="Proteomes" id="UP000230108">
    <property type="component" value="Unassembled WGS sequence"/>
</dbReference>
<dbReference type="InterPro" id="IPR036291">
    <property type="entry name" value="NAD(P)-bd_dom_sf"/>
</dbReference>
<dbReference type="SUPFAM" id="SSF51735">
    <property type="entry name" value="NAD(P)-binding Rossmann-fold domains"/>
    <property type="match status" value="1"/>
</dbReference>
<dbReference type="GO" id="GO:0016020">
    <property type="term" value="C:membrane"/>
    <property type="evidence" value="ECO:0007669"/>
    <property type="project" value="UniProtKB-SubCell"/>
</dbReference>